<keyword evidence="5" id="KW-0472">Membrane</keyword>
<evidence type="ECO:0000256" key="1">
    <source>
        <dbReference type="ARBA" id="ARBA00004193"/>
    </source>
</evidence>
<dbReference type="RefSeq" id="WP_116421482.1">
    <property type="nucleotide sequence ID" value="NZ_NMUE01000029.1"/>
</dbReference>
<dbReference type="EMBL" id="NMUE01000029">
    <property type="protein sequence ID" value="RFA94931.1"/>
    <property type="molecule type" value="Genomic_DNA"/>
</dbReference>
<evidence type="ECO:0000259" key="7">
    <source>
        <dbReference type="Pfam" id="PF02608"/>
    </source>
</evidence>
<sequence length="413" mass="44150">MSAKLWIAIAAVIIIAIVGALVALQQPPAQKPTPPQNTSTAAPPPKGNIYVIYDIGGRGDLSFNDMAYLGASKASVDFGLGLKEVQSKTQDDYVPNLRAAARSGDAVLIVAVGFLMTDAVKQVSQEYPNVKFAIIDGYIPDRPNVLSVLYKENEGSALVGALAALTAYYYNCTKVGIVLGMEIPVLWKFEIGYAYGVRWAERYIKQKFGKDVKFDILYIYTGSFNDPAKGKQAAEVMLAQGVCVIYQAAGATGLGVFEAVAEAGKRAGRNMGPPFAIGVDADQDYIKPGFILASMMKRVDVGVYTAAKMAVEGTFKGGVLELGLKDGGVSVSTLDDLAQFIQIGVRAGAVKQEDADKIVAAVREMRSKIPSWVWDAVNQLKQDIIAGKEQVPLPTTQDQVAQLRKELGLGVAS</sequence>
<feature type="domain" description="ABC transporter substrate-binding protein PnrA-like" evidence="7">
    <location>
        <begin position="54"/>
        <end position="335"/>
    </location>
</feature>
<proteinExistence type="inferred from homology"/>
<dbReference type="GO" id="GO:0005886">
    <property type="term" value="C:plasma membrane"/>
    <property type="evidence" value="ECO:0007669"/>
    <property type="project" value="UniProtKB-SubCell"/>
</dbReference>
<comment type="subcellular location">
    <subcellularLocation>
        <location evidence="1">Cell membrane</location>
        <topology evidence="1">Lipid-anchor</topology>
    </subcellularLocation>
</comment>
<evidence type="ECO:0000313" key="11">
    <source>
        <dbReference type="Proteomes" id="UP000257123"/>
    </source>
</evidence>
<comment type="similarity">
    <text evidence="2">Belongs to the BMP lipoprotein family.</text>
</comment>
<reference evidence="10 11" key="1">
    <citation type="submission" date="2017-07" db="EMBL/GenBank/DDBJ databases">
        <title>Draft genome sequence of aerobic hyperthermophilic archaea, Pyrobaculum aerophilum YKB31 and YKB32.</title>
        <authorList>
            <person name="Mochizuki T."/>
            <person name="Berliner A.J."/>
            <person name="Yoshida-Takashima Y."/>
            <person name="Takaki Y."/>
            <person name="Nunoura T."/>
            <person name="Takai K."/>
        </authorList>
    </citation>
    <scope>NUCLEOTIDE SEQUENCE [LARGE SCALE GENOMIC DNA]</scope>
    <source>
        <strain evidence="8 11">YKB31</strain>
        <strain evidence="9 10">YKB32</strain>
    </source>
</reference>
<keyword evidence="6" id="KW-0449">Lipoprotein</keyword>
<dbReference type="Proteomes" id="UP000257123">
    <property type="component" value="Unassembled WGS sequence"/>
</dbReference>
<dbReference type="CDD" id="cd06354">
    <property type="entry name" value="PBP1_PrnA-like"/>
    <property type="match status" value="1"/>
</dbReference>
<gene>
    <name evidence="8" type="ORF">CGL51_08965</name>
    <name evidence="9" type="ORF">CGL52_08125</name>
</gene>
<keyword evidence="3" id="KW-1003">Cell membrane</keyword>
<dbReference type="OrthoDB" id="26626at2157"/>
<evidence type="ECO:0000256" key="4">
    <source>
        <dbReference type="ARBA" id="ARBA00022729"/>
    </source>
</evidence>
<dbReference type="Proteomes" id="UP000256877">
    <property type="component" value="Unassembled WGS sequence"/>
</dbReference>
<evidence type="ECO:0000313" key="8">
    <source>
        <dbReference type="EMBL" id="RFA94931.1"/>
    </source>
</evidence>
<protein>
    <submittedName>
        <fullName evidence="8">Sugar-binding protein</fullName>
    </submittedName>
</protein>
<evidence type="ECO:0000313" key="9">
    <source>
        <dbReference type="EMBL" id="RFA98014.1"/>
    </source>
</evidence>
<organism evidence="8 11">
    <name type="scientific">Pyrobaculum aerophilum</name>
    <dbReference type="NCBI Taxonomy" id="13773"/>
    <lineage>
        <taxon>Archaea</taxon>
        <taxon>Thermoproteota</taxon>
        <taxon>Thermoprotei</taxon>
        <taxon>Thermoproteales</taxon>
        <taxon>Thermoproteaceae</taxon>
        <taxon>Pyrobaculum</taxon>
    </lineage>
</organism>
<name>A0A371QX08_9CREN</name>
<dbReference type="SUPFAM" id="SSF53822">
    <property type="entry name" value="Periplasmic binding protein-like I"/>
    <property type="match status" value="1"/>
</dbReference>
<dbReference type="EMBL" id="NMUF01000021">
    <property type="protein sequence ID" value="RFA98014.1"/>
    <property type="molecule type" value="Genomic_DNA"/>
</dbReference>
<evidence type="ECO:0000313" key="10">
    <source>
        <dbReference type="Proteomes" id="UP000256877"/>
    </source>
</evidence>
<evidence type="ECO:0000256" key="3">
    <source>
        <dbReference type="ARBA" id="ARBA00022475"/>
    </source>
</evidence>
<dbReference type="InterPro" id="IPR003760">
    <property type="entry name" value="PnrA-like"/>
</dbReference>
<dbReference type="InterPro" id="IPR050957">
    <property type="entry name" value="BMP_lipoprotein"/>
</dbReference>
<accession>A0A371QX08</accession>
<evidence type="ECO:0000256" key="5">
    <source>
        <dbReference type="ARBA" id="ARBA00023136"/>
    </source>
</evidence>
<comment type="caution">
    <text evidence="8">The sequence shown here is derived from an EMBL/GenBank/DDBJ whole genome shotgun (WGS) entry which is preliminary data.</text>
</comment>
<dbReference type="AlphaFoldDB" id="A0A371QX08"/>
<evidence type="ECO:0000256" key="2">
    <source>
        <dbReference type="ARBA" id="ARBA00008610"/>
    </source>
</evidence>
<dbReference type="Gene3D" id="3.40.50.2300">
    <property type="match status" value="2"/>
</dbReference>
<evidence type="ECO:0000256" key="6">
    <source>
        <dbReference type="ARBA" id="ARBA00023288"/>
    </source>
</evidence>
<dbReference type="PANTHER" id="PTHR34296:SF2">
    <property type="entry name" value="ABC TRANSPORTER GUANOSINE-BINDING PROTEIN NUPN"/>
    <property type="match status" value="1"/>
</dbReference>
<dbReference type="InterPro" id="IPR028082">
    <property type="entry name" value="Peripla_BP_I"/>
</dbReference>
<keyword evidence="4" id="KW-0732">Signal</keyword>
<dbReference type="Pfam" id="PF02608">
    <property type="entry name" value="Bmp"/>
    <property type="match status" value="1"/>
</dbReference>
<dbReference type="PANTHER" id="PTHR34296">
    <property type="entry name" value="TRANSCRIPTIONAL ACTIVATOR PROTEIN MED"/>
    <property type="match status" value="1"/>
</dbReference>